<reference evidence="1" key="1">
    <citation type="submission" date="2020-02" db="EMBL/GenBank/DDBJ databases">
        <authorList>
            <person name="Meier V. D."/>
        </authorList>
    </citation>
    <scope>NUCLEOTIDE SEQUENCE</scope>
    <source>
        <strain evidence="1">AVDCRST_MAG58</strain>
    </source>
</reference>
<dbReference type="InterPro" id="IPR052517">
    <property type="entry name" value="GlcG_carb_metab_protein"/>
</dbReference>
<accession>A0A6J4QW77</accession>
<dbReference type="InterPro" id="IPR038084">
    <property type="entry name" value="PduO/GlcC-like_sf"/>
</dbReference>
<evidence type="ECO:0008006" key="2">
    <source>
        <dbReference type="Google" id="ProtNLM"/>
    </source>
</evidence>
<dbReference type="PANTHER" id="PTHR34309:SF1">
    <property type="entry name" value="PROTEIN GLCG"/>
    <property type="match status" value="1"/>
</dbReference>
<dbReference type="SUPFAM" id="SSF143744">
    <property type="entry name" value="GlcG-like"/>
    <property type="match status" value="1"/>
</dbReference>
<dbReference type="EMBL" id="CADCVF010000022">
    <property type="protein sequence ID" value="CAA9451279.1"/>
    <property type="molecule type" value="Genomic_DNA"/>
</dbReference>
<evidence type="ECO:0000313" key="1">
    <source>
        <dbReference type="EMBL" id="CAA9451279.1"/>
    </source>
</evidence>
<dbReference type="AlphaFoldDB" id="A0A6J4QW77"/>
<dbReference type="PANTHER" id="PTHR34309">
    <property type="entry name" value="SLR1406 PROTEIN"/>
    <property type="match status" value="1"/>
</dbReference>
<sequence length="138" mass="14516">MQSGDRSTILLEEAQAVIQAAMEKAREIGQPMNVAVVDNGRDLKAFARMEDAWLGSINIAVDKAFTSASFLMPTQELAEMTQPGQPLYGLETTNEGRVINFAGGIPLMRGEEVAGAVGVSGGTVDQDQEVAEAGAAAF</sequence>
<name>A0A6J4QW77_9ACTN</name>
<dbReference type="InterPro" id="IPR005624">
    <property type="entry name" value="PduO/GlcC-like"/>
</dbReference>
<dbReference type="Gene3D" id="3.30.450.150">
    <property type="entry name" value="Haem-degrading domain"/>
    <property type="match status" value="1"/>
</dbReference>
<proteinExistence type="predicted"/>
<protein>
    <recommendedName>
        <fullName evidence="2">Heme-binding protein</fullName>
    </recommendedName>
</protein>
<gene>
    <name evidence="1" type="ORF">AVDCRST_MAG58-985</name>
</gene>
<organism evidence="1">
    <name type="scientific">uncultured Rubrobacteraceae bacterium</name>
    <dbReference type="NCBI Taxonomy" id="349277"/>
    <lineage>
        <taxon>Bacteria</taxon>
        <taxon>Bacillati</taxon>
        <taxon>Actinomycetota</taxon>
        <taxon>Rubrobacteria</taxon>
        <taxon>Rubrobacterales</taxon>
        <taxon>Rubrobacteraceae</taxon>
        <taxon>environmental samples</taxon>
    </lineage>
</organism>
<dbReference type="Pfam" id="PF03928">
    <property type="entry name" value="HbpS-like"/>
    <property type="match status" value="1"/>
</dbReference>